<dbReference type="EMBL" id="PIOD01000021">
    <property type="protein sequence ID" value="RDW15907.1"/>
    <property type="molecule type" value="Genomic_DNA"/>
</dbReference>
<accession>A0A3D8PK96</accession>
<sequence>MGILTRFKDIMSSNINPLIERTDNPEKMINQYLKNLYLDLGTIKAETASVKAEEQRTLRALNECKVDQNKMQRYAVKALENGNEDQARNFLERKAALDTKESELQAAYDSATANSIKMKQLREKLSADIQSLEMRFSVIKGNSIAAKSQQRVNSPIFDQMEEKTKFALDEATALAELRRDPFEELEEPERTKENKRDIDEELNNLKKQLGDGK</sequence>
<dbReference type="InterPro" id="IPR007157">
    <property type="entry name" value="PspA_VIPP1"/>
</dbReference>
<evidence type="ECO:0000313" key="4">
    <source>
        <dbReference type="Proteomes" id="UP000256520"/>
    </source>
</evidence>
<keyword evidence="4" id="KW-1185">Reference proteome</keyword>
<comment type="caution">
    <text evidence="3">The sequence shown here is derived from an EMBL/GenBank/DDBJ whole genome shotgun (WGS) entry which is preliminary data.</text>
</comment>
<protein>
    <submittedName>
        <fullName evidence="3">Phage shock protein A</fullName>
    </submittedName>
</protein>
<dbReference type="OrthoDB" id="9779630at2"/>
<dbReference type="PANTHER" id="PTHR31088">
    <property type="entry name" value="MEMBRANE-ASSOCIATED PROTEIN VIPP1, CHLOROPLASTIC"/>
    <property type="match status" value="1"/>
</dbReference>
<dbReference type="RefSeq" id="WP_115750787.1">
    <property type="nucleotide sequence ID" value="NZ_PIOD01000021.1"/>
</dbReference>
<reference evidence="4" key="1">
    <citation type="submission" date="2017-11" db="EMBL/GenBank/DDBJ databases">
        <authorList>
            <person name="Zhu W."/>
        </authorList>
    </citation>
    <scope>NUCLEOTIDE SEQUENCE [LARGE SCALE GENOMIC DNA]</scope>
    <source>
        <strain evidence="4">CAU 1051</strain>
    </source>
</reference>
<dbReference type="AlphaFoldDB" id="A0A3D8PK96"/>
<gene>
    <name evidence="3" type="ORF">CWR45_15530</name>
</gene>
<evidence type="ECO:0000313" key="3">
    <source>
        <dbReference type="EMBL" id="RDW15907.1"/>
    </source>
</evidence>
<evidence type="ECO:0000256" key="2">
    <source>
        <dbReference type="SAM" id="MobiDB-lite"/>
    </source>
</evidence>
<dbReference type="Pfam" id="PF04012">
    <property type="entry name" value="PspA_IM30"/>
    <property type="match status" value="1"/>
</dbReference>
<dbReference type="PANTHER" id="PTHR31088:SF6">
    <property type="entry name" value="PHAGE SHOCK PROTEIN A"/>
    <property type="match status" value="1"/>
</dbReference>
<comment type="similarity">
    <text evidence="1">Belongs to the PspA/Vipp/IM30 family.</text>
</comment>
<dbReference type="Proteomes" id="UP000256520">
    <property type="component" value="Unassembled WGS sequence"/>
</dbReference>
<proteinExistence type="inferred from homology"/>
<feature type="compositionally biased region" description="Basic and acidic residues" evidence="2">
    <location>
        <begin position="179"/>
        <end position="198"/>
    </location>
</feature>
<evidence type="ECO:0000256" key="1">
    <source>
        <dbReference type="ARBA" id="ARBA00043985"/>
    </source>
</evidence>
<organism evidence="3 4">
    <name type="scientific">Oceanobacillus chungangensis</name>
    <dbReference type="NCBI Taxonomy" id="1229152"/>
    <lineage>
        <taxon>Bacteria</taxon>
        <taxon>Bacillati</taxon>
        <taxon>Bacillota</taxon>
        <taxon>Bacilli</taxon>
        <taxon>Bacillales</taxon>
        <taxon>Bacillaceae</taxon>
        <taxon>Oceanobacillus</taxon>
    </lineage>
</organism>
<name>A0A3D8PK96_9BACI</name>
<feature type="region of interest" description="Disordered" evidence="2">
    <location>
        <begin position="179"/>
        <end position="213"/>
    </location>
</feature>